<reference evidence="4" key="1">
    <citation type="journal article" date="2023" name="Mol. Plant Microbe Interact.">
        <title>Elucidating the Obligate Nature and Biological Capacity of an Invasive Fungal Corn Pathogen.</title>
        <authorList>
            <person name="MacCready J.S."/>
            <person name="Roggenkamp E.M."/>
            <person name="Gdanetz K."/>
            <person name="Chilvers M.I."/>
        </authorList>
    </citation>
    <scope>NUCLEOTIDE SEQUENCE</scope>
    <source>
        <strain evidence="4">PM02</strain>
    </source>
</reference>
<dbReference type="InterPro" id="IPR038401">
    <property type="entry name" value="Rev1_C_sf"/>
</dbReference>
<feature type="domain" description="DNA repair protein Rev1 C-terminal" evidence="3">
    <location>
        <begin position="87"/>
        <end position="189"/>
    </location>
</feature>
<keyword evidence="5" id="KW-1185">Reference proteome</keyword>
<dbReference type="Pfam" id="PF16727">
    <property type="entry name" value="REV1_C"/>
    <property type="match status" value="1"/>
</dbReference>
<evidence type="ECO:0000256" key="1">
    <source>
        <dbReference type="ARBA" id="ARBA00022679"/>
    </source>
</evidence>
<dbReference type="InterPro" id="IPR031991">
    <property type="entry name" value="Rev1_C"/>
</dbReference>
<proteinExistence type="predicted"/>
<evidence type="ECO:0000313" key="4">
    <source>
        <dbReference type="EMBL" id="KAK2072862.1"/>
    </source>
</evidence>
<accession>A0AAD9I9L6</accession>
<evidence type="ECO:0000256" key="2">
    <source>
        <dbReference type="SAM" id="MobiDB-lite"/>
    </source>
</evidence>
<dbReference type="Proteomes" id="UP001217918">
    <property type="component" value="Unassembled WGS sequence"/>
</dbReference>
<dbReference type="EMBL" id="JAQQPM010000006">
    <property type="protein sequence ID" value="KAK2072862.1"/>
    <property type="molecule type" value="Genomic_DNA"/>
</dbReference>
<keyword evidence="1" id="KW-0808">Transferase</keyword>
<protein>
    <recommendedName>
        <fullName evidence="3">DNA repair protein Rev1 C-terminal domain-containing protein</fullName>
    </recommendedName>
</protein>
<feature type="region of interest" description="Disordered" evidence="2">
    <location>
        <begin position="27"/>
        <end position="51"/>
    </location>
</feature>
<dbReference type="Gene3D" id="1.20.58.1280">
    <property type="entry name" value="DNA repair protein Rev1, C-terminal domain"/>
    <property type="match status" value="1"/>
</dbReference>
<evidence type="ECO:0000313" key="5">
    <source>
        <dbReference type="Proteomes" id="UP001217918"/>
    </source>
</evidence>
<dbReference type="InterPro" id="IPR025527">
    <property type="entry name" value="HUWE1/Rev1_UBM"/>
</dbReference>
<sequence>MEELDPSILAELPEDLRREVMADHRRRKLAHKSGLSINQPPPPAWRDAVDSGLDGADLLPGDQTRLQFPAAPAKVAFANTALRTVAEIKDMLAVWHGETRDEGPHRADVELLERYLARVVTEERDMEKARKLVVWLDWMVDERDGQTAGEKGGETARTKTKGRNAWRKAVASVRRAVQEAVRERGLGPMDLG</sequence>
<comment type="caution">
    <text evidence="4">The sequence shown here is derived from an EMBL/GenBank/DDBJ whole genome shotgun (WGS) entry which is preliminary data.</text>
</comment>
<dbReference type="Gene3D" id="6.10.250.1630">
    <property type="match status" value="1"/>
</dbReference>
<dbReference type="GO" id="GO:0016740">
    <property type="term" value="F:transferase activity"/>
    <property type="evidence" value="ECO:0007669"/>
    <property type="project" value="UniProtKB-KW"/>
</dbReference>
<organism evidence="4 5">
    <name type="scientific">Phyllachora maydis</name>
    <dbReference type="NCBI Taxonomy" id="1825666"/>
    <lineage>
        <taxon>Eukaryota</taxon>
        <taxon>Fungi</taxon>
        <taxon>Dikarya</taxon>
        <taxon>Ascomycota</taxon>
        <taxon>Pezizomycotina</taxon>
        <taxon>Sordariomycetes</taxon>
        <taxon>Sordariomycetidae</taxon>
        <taxon>Phyllachorales</taxon>
        <taxon>Phyllachoraceae</taxon>
        <taxon>Phyllachora</taxon>
    </lineage>
</organism>
<dbReference type="Pfam" id="PF14377">
    <property type="entry name" value="UBM"/>
    <property type="match status" value="1"/>
</dbReference>
<name>A0AAD9I9L6_9PEZI</name>
<dbReference type="AlphaFoldDB" id="A0AAD9I9L6"/>
<gene>
    <name evidence="4" type="ORF">P8C59_007191</name>
</gene>
<evidence type="ECO:0000259" key="3">
    <source>
        <dbReference type="Pfam" id="PF16727"/>
    </source>
</evidence>